<evidence type="ECO:0000313" key="1">
    <source>
        <dbReference type="EMBL" id="MDT0593624.1"/>
    </source>
</evidence>
<reference evidence="1 2" key="1">
    <citation type="submission" date="2023-09" db="EMBL/GenBank/DDBJ databases">
        <authorList>
            <person name="Rey-Velasco X."/>
        </authorList>
    </citation>
    <scope>NUCLEOTIDE SEQUENCE [LARGE SCALE GENOMIC DNA]</scope>
    <source>
        <strain evidence="1 2">P117</strain>
    </source>
</reference>
<protein>
    <submittedName>
        <fullName evidence="1">Nucleotidyltransferase family protein</fullName>
    </submittedName>
</protein>
<accession>A0ABU2ZLW8</accession>
<gene>
    <name evidence="1" type="ORF">RM552_02045</name>
</gene>
<keyword evidence="2" id="KW-1185">Reference proteome</keyword>
<dbReference type="RefSeq" id="WP_311367131.1">
    <property type="nucleotide sequence ID" value="NZ_JAVRHX010000001.1"/>
</dbReference>
<dbReference type="EMBL" id="JAVRHX010000001">
    <property type="protein sequence ID" value="MDT0593624.1"/>
    <property type="molecule type" value="Genomic_DNA"/>
</dbReference>
<dbReference type="InterPro" id="IPR039498">
    <property type="entry name" value="NTP_transf_5"/>
</dbReference>
<sequence length="372" mass="42308">MNNAISKSTFLSCLTKGLTEDHSLINNEQTIDAFLRNILKAQLHGFVSQKLTLSQMSKLPKAFALHMRSVQQFSFAQQTQTQLACTQLADALLHSGIKVTLLKGAAYILGEKQNALGRLISDIDILVPKLKMPQLEAFLKDNGWQAVVLEDYDEKYYREWSHELPPYTHLESGVTLDIHHTLIPESSGKIINVDLLFENSTQMAANLFVPDNCHLVLHSAIHLLLNDDIEKGLRDCFDLHLLLTEIAKQDKTTDLVELFIQSNCERELVILLNLLTHLFDKDTQPYCKLMSDKIAQLTPFEKIKVTCLYHAIFPQSRYLENSTNSLARFYVYTSGHLSKMPLPKFIKHITYKTYRGIVKKLLGAHVFAKSPQ</sequence>
<comment type="caution">
    <text evidence="1">The sequence shown here is derived from an EMBL/GenBank/DDBJ whole genome shotgun (WGS) entry which is preliminary data.</text>
</comment>
<name>A0ABU2ZLW8_9ALTE</name>
<proteinExistence type="predicted"/>
<dbReference type="Pfam" id="PF14907">
    <property type="entry name" value="NTP_transf_5"/>
    <property type="match status" value="1"/>
</dbReference>
<organism evidence="1 2">
    <name type="scientific">Glaciecola petra</name>
    <dbReference type="NCBI Taxonomy" id="3075602"/>
    <lineage>
        <taxon>Bacteria</taxon>
        <taxon>Pseudomonadati</taxon>
        <taxon>Pseudomonadota</taxon>
        <taxon>Gammaproteobacteria</taxon>
        <taxon>Alteromonadales</taxon>
        <taxon>Alteromonadaceae</taxon>
        <taxon>Glaciecola</taxon>
    </lineage>
</organism>
<evidence type="ECO:0000313" key="2">
    <source>
        <dbReference type="Proteomes" id="UP001253545"/>
    </source>
</evidence>
<dbReference type="Proteomes" id="UP001253545">
    <property type="component" value="Unassembled WGS sequence"/>
</dbReference>